<accession>A0A0E9XS93</accession>
<sequence>MSVYPINKQFETKHHLSQTHTYMNCKVS</sequence>
<proteinExistence type="predicted"/>
<organism evidence="1">
    <name type="scientific">Anguilla anguilla</name>
    <name type="common">European freshwater eel</name>
    <name type="synonym">Muraena anguilla</name>
    <dbReference type="NCBI Taxonomy" id="7936"/>
    <lineage>
        <taxon>Eukaryota</taxon>
        <taxon>Metazoa</taxon>
        <taxon>Chordata</taxon>
        <taxon>Craniata</taxon>
        <taxon>Vertebrata</taxon>
        <taxon>Euteleostomi</taxon>
        <taxon>Actinopterygii</taxon>
        <taxon>Neopterygii</taxon>
        <taxon>Teleostei</taxon>
        <taxon>Anguilliformes</taxon>
        <taxon>Anguillidae</taxon>
        <taxon>Anguilla</taxon>
    </lineage>
</organism>
<name>A0A0E9XS93_ANGAN</name>
<dbReference type="EMBL" id="GBXM01002955">
    <property type="protein sequence ID" value="JAI05623.1"/>
    <property type="molecule type" value="Transcribed_RNA"/>
</dbReference>
<evidence type="ECO:0000313" key="1">
    <source>
        <dbReference type="EMBL" id="JAI05623.1"/>
    </source>
</evidence>
<reference evidence="1" key="2">
    <citation type="journal article" date="2015" name="Fish Shellfish Immunol.">
        <title>Early steps in the European eel (Anguilla anguilla)-Vibrio vulnificus interaction in the gills: Role of the RtxA13 toxin.</title>
        <authorList>
            <person name="Callol A."/>
            <person name="Pajuelo D."/>
            <person name="Ebbesson L."/>
            <person name="Teles M."/>
            <person name="MacKenzie S."/>
            <person name="Amaro C."/>
        </authorList>
    </citation>
    <scope>NUCLEOTIDE SEQUENCE</scope>
</reference>
<dbReference type="AlphaFoldDB" id="A0A0E9XS93"/>
<protein>
    <submittedName>
        <fullName evidence="1">Uncharacterized protein</fullName>
    </submittedName>
</protein>
<reference evidence="1" key="1">
    <citation type="submission" date="2014-11" db="EMBL/GenBank/DDBJ databases">
        <authorList>
            <person name="Amaro Gonzalez C."/>
        </authorList>
    </citation>
    <scope>NUCLEOTIDE SEQUENCE</scope>
</reference>